<keyword evidence="1" id="KW-0472">Membrane</keyword>
<dbReference type="RefSeq" id="WP_253445140.1">
    <property type="nucleotide sequence ID" value="NZ_JALJYF010000001.1"/>
</dbReference>
<feature type="transmembrane region" description="Helical" evidence="1">
    <location>
        <begin position="49"/>
        <end position="72"/>
    </location>
</feature>
<accession>A0ABT1G5L8</accession>
<proteinExistence type="predicted"/>
<name>A0ABT1G5L8_9GAMM</name>
<reference evidence="2 3" key="1">
    <citation type="submission" date="2022-03" db="EMBL/GenBank/DDBJ databases">
        <title>Genomic Encyclopedia of Type Strains, Phase III (KMG-III): the genomes of soil and plant-associated and newly described type strains.</title>
        <authorList>
            <person name="Whitman W."/>
        </authorList>
    </citation>
    <scope>NUCLEOTIDE SEQUENCE [LARGE SCALE GENOMIC DNA]</scope>
    <source>
        <strain evidence="2 3">BSker1</strain>
    </source>
</reference>
<evidence type="ECO:0000313" key="2">
    <source>
        <dbReference type="EMBL" id="MCP1726596.1"/>
    </source>
</evidence>
<dbReference type="EMBL" id="JALJYF010000001">
    <property type="protein sequence ID" value="MCP1726596.1"/>
    <property type="molecule type" value="Genomic_DNA"/>
</dbReference>
<sequence>MNRYLRWQQLRRMGRARYILRYGILGWALPVAVLGLLLLGLSARALPSLGFMLVMLLVVTPIFGALVGLWAWEENERRFGGE</sequence>
<evidence type="ECO:0000313" key="3">
    <source>
        <dbReference type="Proteomes" id="UP001523550"/>
    </source>
</evidence>
<keyword evidence="1" id="KW-0812">Transmembrane</keyword>
<comment type="caution">
    <text evidence="2">The sequence shown here is derived from an EMBL/GenBank/DDBJ whole genome shotgun (WGS) entry which is preliminary data.</text>
</comment>
<protein>
    <submittedName>
        <fullName evidence="2">Uncharacterized protein</fullName>
    </submittedName>
</protein>
<keyword evidence="1" id="KW-1133">Transmembrane helix</keyword>
<gene>
    <name evidence="2" type="ORF">J2T60_000561</name>
</gene>
<organism evidence="2 3">
    <name type="scientific">Natronospira proteinivora</name>
    <dbReference type="NCBI Taxonomy" id="1807133"/>
    <lineage>
        <taxon>Bacteria</taxon>
        <taxon>Pseudomonadati</taxon>
        <taxon>Pseudomonadota</taxon>
        <taxon>Gammaproteobacteria</taxon>
        <taxon>Natronospirales</taxon>
        <taxon>Natronospiraceae</taxon>
        <taxon>Natronospira</taxon>
    </lineage>
</organism>
<feature type="transmembrane region" description="Helical" evidence="1">
    <location>
        <begin position="20"/>
        <end position="43"/>
    </location>
</feature>
<dbReference type="Proteomes" id="UP001523550">
    <property type="component" value="Unassembled WGS sequence"/>
</dbReference>
<evidence type="ECO:0000256" key="1">
    <source>
        <dbReference type="SAM" id="Phobius"/>
    </source>
</evidence>
<keyword evidence="3" id="KW-1185">Reference proteome</keyword>